<sequence>MAIVKVGVVISGDFLGWSITIDDDRKGGTGGYYIYLSKVGESGFDYWFEHEYELKAQLEDYEVSWSE</sequence>
<organism evidence="1 2">
    <name type="scientific">Pseudomonas gingeri NCPPB 3146 = LMG 5327</name>
    <dbReference type="NCBI Taxonomy" id="707248"/>
    <lineage>
        <taxon>Bacteria</taxon>
        <taxon>Pseudomonadati</taxon>
        <taxon>Pseudomonadota</taxon>
        <taxon>Gammaproteobacteria</taxon>
        <taxon>Pseudomonadales</taxon>
        <taxon>Pseudomonadaceae</taxon>
        <taxon>Pseudomonas</taxon>
    </lineage>
</organism>
<gene>
    <name evidence="1" type="ORF">CCU68_33335</name>
</gene>
<evidence type="ECO:0000313" key="2">
    <source>
        <dbReference type="Proteomes" id="UP000236232"/>
    </source>
</evidence>
<proteinExistence type="predicted"/>
<protein>
    <submittedName>
        <fullName evidence="1">Uncharacterized protein</fullName>
    </submittedName>
</protein>
<comment type="caution">
    <text evidence="1">The sequence shown here is derived from an EMBL/GenBank/DDBJ whole genome shotgun (WGS) entry which is preliminary data.</text>
</comment>
<name>A0ABX4XTW9_9PSED</name>
<dbReference type="EMBL" id="POWE01000184">
    <property type="protein sequence ID" value="PNQ88263.1"/>
    <property type="molecule type" value="Genomic_DNA"/>
</dbReference>
<dbReference type="RefSeq" id="WP_042934730.1">
    <property type="nucleotide sequence ID" value="NZ_JH730820.1"/>
</dbReference>
<keyword evidence="2" id="KW-1185">Reference proteome</keyword>
<accession>A0ABX4XTW9</accession>
<reference evidence="1 2" key="1">
    <citation type="submission" date="2018-01" db="EMBL/GenBank/DDBJ databases">
        <title>Draft Genome Sequence of Pseudomonas gingeri NCPPB 3146 (LMG 5327), a White Line Reaction Producer.</title>
        <authorList>
            <person name="Rokni-Zadeh H."/>
            <person name="Bahrami T."/>
            <person name="Zarvandi S."/>
            <person name="Changi-Ashtiani M."/>
            <person name="De Mot R."/>
        </authorList>
    </citation>
    <scope>NUCLEOTIDE SEQUENCE [LARGE SCALE GENOMIC DNA]</scope>
    <source>
        <strain evidence="2">NCPPB 3146 \ LMG 5327</strain>
    </source>
</reference>
<dbReference type="Proteomes" id="UP000236232">
    <property type="component" value="Unassembled WGS sequence"/>
</dbReference>
<evidence type="ECO:0000313" key="1">
    <source>
        <dbReference type="EMBL" id="PNQ88263.1"/>
    </source>
</evidence>